<name>R7W231_AEGTA</name>
<evidence type="ECO:0000313" key="1">
    <source>
        <dbReference type="EnsemblPlants" id="EMT13622"/>
    </source>
</evidence>
<dbReference type="PANTHER" id="PTHR33075">
    <property type="entry name" value="OS02G0499800 PROTEIN"/>
    <property type="match status" value="1"/>
</dbReference>
<organism evidence="1">
    <name type="scientific">Aegilops tauschii</name>
    <name type="common">Tausch's goatgrass</name>
    <name type="synonym">Aegilops squarrosa</name>
    <dbReference type="NCBI Taxonomy" id="37682"/>
    <lineage>
        <taxon>Eukaryota</taxon>
        <taxon>Viridiplantae</taxon>
        <taxon>Streptophyta</taxon>
        <taxon>Embryophyta</taxon>
        <taxon>Tracheophyta</taxon>
        <taxon>Spermatophyta</taxon>
        <taxon>Magnoliopsida</taxon>
        <taxon>Liliopsida</taxon>
        <taxon>Poales</taxon>
        <taxon>Poaceae</taxon>
        <taxon>BOP clade</taxon>
        <taxon>Pooideae</taxon>
        <taxon>Triticodae</taxon>
        <taxon>Triticeae</taxon>
        <taxon>Triticinae</taxon>
        <taxon>Aegilops</taxon>
    </lineage>
</organism>
<dbReference type="ExpressionAtlas" id="R7W231">
    <property type="expression patterns" value="baseline"/>
</dbReference>
<dbReference type="PANTHER" id="PTHR33075:SF7">
    <property type="entry name" value="OS02G0303350 PROTEIN"/>
    <property type="match status" value="1"/>
</dbReference>
<protein>
    <submittedName>
        <fullName evidence="1">Uncharacterized protein</fullName>
    </submittedName>
</protein>
<dbReference type="AlphaFoldDB" id="R7W231"/>
<dbReference type="EnsemblPlants" id="EMT13622">
    <property type="protein sequence ID" value="EMT13622"/>
    <property type="gene ID" value="F775_23635"/>
</dbReference>
<sequence>MALSDIKFEPGLAFEAYIWKQFRVLVNHFHSGNLKEFFLVAEITRSKLRINNDSNWSFKFSVSSKDVGFAIIKGGNCSNDLFNIGFFLWGNGGPDFQKVFRLYQQELDQEWTLVDRSRNHRSYTVVIQTPLEGRPARHRVIHGNLSSANEDLAISTTIPMPQGEFVFQNVREILLEFLQSKRIGVVSISKCPFGQAFVRLLDVEIQAGEFLELNDLMAPMEDNLQQVEGSGLTLSLGLPNSNAITAESANGGPLLNLEELLAPLVQPPEQPPLALDFDLNQPIE</sequence>
<reference evidence="1" key="1">
    <citation type="submission" date="2015-06" db="UniProtKB">
        <authorList>
            <consortium name="EnsemblPlants"/>
        </authorList>
    </citation>
    <scope>IDENTIFICATION</scope>
</reference>
<proteinExistence type="predicted"/>
<accession>R7W231</accession>